<sequence length="108" mass="12130">MRGWWSNTCSNEGRIQQSAGDRTCNFKIPSLRLSVLAHDLCKAKPQLRILRSTLGSTDRHPHMSLFKGYFKHKGTHVGCTESCHCCKLWGDCGIQLPQMLAAVIMLSQ</sequence>
<gene>
    <name evidence="1" type="ORF">F2Q69_00033685</name>
</gene>
<proteinExistence type="predicted"/>
<evidence type="ECO:0000313" key="1">
    <source>
        <dbReference type="EMBL" id="KAF3598835.1"/>
    </source>
</evidence>
<organism evidence="1 2">
    <name type="scientific">Brassica cretica</name>
    <name type="common">Mustard</name>
    <dbReference type="NCBI Taxonomy" id="69181"/>
    <lineage>
        <taxon>Eukaryota</taxon>
        <taxon>Viridiplantae</taxon>
        <taxon>Streptophyta</taxon>
        <taxon>Embryophyta</taxon>
        <taxon>Tracheophyta</taxon>
        <taxon>Spermatophyta</taxon>
        <taxon>Magnoliopsida</taxon>
        <taxon>eudicotyledons</taxon>
        <taxon>Gunneridae</taxon>
        <taxon>Pentapetalae</taxon>
        <taxon>rosids</taxon>
        <taxon>malvids</taxon>
        <taxon>Brassicales</taxon>
        <taxon>Brassicaceae</taxon>
        <taxon>Brassiceae</taxon>
        <taxon>Brassica</taxon>
    </lineage>
</organism>
<name>A0A8S9SFK0_BRACR</name>
<dbReference type="Proteomes" id="UP000712600">
    <property type="component" value="Unassembled WGS sequence"/>
</dbReference>
<dbReference type="AlphaFoldDB" id="A0A8S9SFK0"/>
<comment type="caution">
    <text evidence="1">The sequence shown here is derived from an EMBL/GenBank/DDBJ whole genome shotgun (WGS) entry which is preliminary data.</text>
</comment>
<dbReference type="EMBL" id="QGKX02000004">
    <property type="protein sequence ID" value="KAF3598835.1"/>
    <property type="molecule type" value="Genomic_DNA"/>
</dbReference>
<evidence type="ECO:0000313" key="2">
    <source>
        <dbReference type="Proteomes" id="UP000712600"/>
    </source>
</evidence>
<protein>
    <submittedName>
        <fullName evidence="1">Uncharacterized protein</fullName>
    </submittedName>
</protein>
<accession>A0A8S9SFK0</accession>
<reference evidence="1" key="1">
    <citation type="submission" date="2019-12" db="EMBL/GenBank/DDBJ databases">
        <title>Genome sequencing and annotation of Brassica cretica.</title>
        <authorList>
            <person name="Studholme D.J."/>
            <person name="Sarris P."/>
        </authorList>
    </citation>
    <scope>NUCLEOTIDE SEQUENCE</scope>
    <source>
        <strain evidence="1">PFS-109/04</strain>
        <tissue evidence="1">Leaf</tissue>
    </source>
</reference>